<gene>
    <name evidence="2" type="ORF">CTER_5285</name>
</gene>
<dbReference type="Pfam" id="PF01261">
    <property type="entry name" value="AP_endonuc_2"/>
    <property type="match status" value="1"/>
</dbReference>
<dbReference type="InterPro" id="IPR050312">
    <property type="entry name" value="IolE/XylAMocC-like"/>
</dbReference>
<dbReference type="PANTHER" id="PTHR12110:SF41">
    <property type="entry name" value="INOSOSE DEHYDRATASE"/>
    <property type="match status" value="1"/>
</dbReference>
<dbReference type="Proteomes" id="UP000014155">
    <property type="component" value="Unassembled WGS sequence"/>
</dbReference>
<name>S0FEZ9_RUMCE</name>
<dbReference type="eggNOG" id="COG1082">
    <property type="taxonomic scope" value="Bacteria"/>
</dbReference>
<dbReference type="PANTHER" id="PTHR12110">
    <property type="entry name" value="HYDROXYPYRUVATE ISOMERASE"/>
    <property type="match status" value="1"/>
</dbReference>
<dbReference type="RefSeq" id="WP_004630805.1">
    <property type="nucleotide sequence ID" value="NZ_AORV01000072.1"/>
</dbReference>
<organism evidence="2 3">
    <name type="scientific">Ruminiclostridium cellobioparum subsp. termitidis CT1112</name>
    <dbReference type="NCBI Taxonomy" id="1195236"/>
    <lineage>
        <taxon>Bacteria</taxon>
        <taxon>Bacillati</taxon>
        <taxon>Bacillota</taxon>
        <taxon>Clostridia</taxon>
        <taxon>Eubacteriales</taxon>
        <taxon>Oscillospiraceae</taxon>
        <taxon>Ruminiclostridium</taxon>
    </lineage>
</organism>
<dbReference type="InterPro" id="IPR036237">
    <property type="entry name" value="Xyl_isomerase-like_sf"/>
</dbReference>
<proteinExistence type="predicted"/>
<accession>S0FEZ9</accession>
<feature type="domain" description="Xylose isomerase-like TIM barrel" evidence="1">
    <location>
        <begin position="23"/>
        <end position="241"/>
    </location>
</feature>
<dbReference type="Gene3D" id="3.20.20.150">
    <property type="entry name" value="Divalent-metal-dependent TIM barrel enzymes"/>
    <property type="match status" value="1"/>
</dbReference>
<dbReference type="EMBL" id="AORV01000072">
    <property type="protein sequence ID" value="EMS69105.1"/>
    <property type="molecule type" value="Genomic_DNA"/>
</dbReference>
<evidence type="ECO:0000259" key="1">
    <source>
        <dbReference type="Pfam" id="PF01261"/>
    </source>
</evidence>
<comment type="caution">
    <text evidence="2">The sequence shown here is derived from an EMBL/GenBank/DDBJ whole genome shotgun (WGS) entry which is preliminary data.</text>
</comment>
<dbReference type="SUPFAM" id="SSF51658">
    <property type="entry name" value="Xylose isomerase-like"/>
    <property type="match status" value="1"/>
</dbReference>
<reference evidence="2 3" key="1">
    <citation type="journal article" date="2013" name="Genome Announc.">
        <title>Draft Genome Sequence of the Cellulolytic, Mesophilic, Anaerobic Bacterium Clostridium termitidis Strain CT1112 (DSM 5398).</title>
        <authorList>
            <person name="Lal S."/>
            <person name="Ramachandran U."/>
            <person name="Zhang X."/>
            <person name="Munir R."/>
            <person name="Sparling R."/>
            <person name="Levin D.B."/>
        </authorList>
    </citation>
    <scope>NUCLEOTIDE SEQUENCE [LARGE SCALE GENOMIC DNA]</scope>
    <source>
        <strain evidence="2 3">CT1112</strain>
    </source>
</reference>
<keyword evidence="3" id="KW-1185">Reference proteome</keyword>
<dbReference type="AlphaFoldDB" id="S0FEZ9"/>
<dbReference type="InterPro" id="IPR013022">
    <property type="entry name" value="Xyl_isomerase-like_TIM-brl"/>
</dbReference>
<sequence length="259" mass="29092">MKTGLASVAFRQLKPAEIVKMVGKAGLDGIEWGGDIHVPSGDIKQANEVLKMTMDEGLEVSSYGSYYRLGCGRENKTGFDRILATAGQLKAPVIRVWAGNRASAEADEAYWNAVAEDAFNIAGLAQKSGVQVALEYHEDTLTDTPESACRLLKEVNHSNLRSYWQTHMETSPAERLEELRDIAPWLVNVHIFSMVNNQRTELAEIAGEWKKYMEVIRKIDTVRYCMLEFVKDNSPQQFFRDAETLKYLIGTPESISQII</sequence>
<dbReference type="GO" id="GO:0016853">
    <property type="term" value="F:isomerase activity"/>
    <property type="evidence" value="ECO:0007669"/>
    <property type="project" value="UniProtKB-KW"/>
</dbReference>
<protein>
    <submittedName>
        <fullName evidence="2">Sugar phosphate isomerase/epimerase</fullName>
    </submittedName>
</protein>
<dbReference type="PATRIC" id="fig|1195236.3.peg.5422"/>
<keyword evidence="2" id="KW-0413">Isomerase</keyword>
<dbReference type="STRING" id="1195236.CTER_5285"/>
<evidence type="ECO:0000313" key="3">
    <source>
        <dbReference type="Proteomes" id="UP000014155"/>
    </source>
</evidence>
<evidence type="ECO:0000313" key="2">
    <source>
        <dbReference type="EMBL" id="EMS69105.1"/>
    </source>
</evidence>